<sequence>MNGGSKIVGLHGAEQAEQNHEAHVEAETTQAQPSEFVDEWELLEANIDADARGRGWLLPSLAVVAVLAWLVGMVMLAWPSLRQPLDPITLAEFIAALCVPPALLGIIWLLAMRTSRAEAHRFGVTARAMRAEANSLERMVAALSRKIENNRAELAKQTNELLALGDDAAERLQAVSNGMADQAKLIDRSANNLTSATDQSRKSLEILLASLPKAQSETDALAQRLDDTGLSAGQHAAALEAQLAALSQRGREAHEMAGGAAERLAAHIARMEATSEAAGARLEQVTEQMSGEVDAVLDRTAQAVDEARKGITAQGEAMVAMLRSNQDALERAGQEGVAALASRIEAVDEAIARVTEQLGAQHQRSADLFASIETGIDAVDGKIGILHETGTQRSQELAASISALAGTADAMAESMRIGDETAHSVIDTAERLLTALDAAAREMDETMPEALDRLDARIGESRTVVAASKPELLALVTAAESTHDAIEAIAEVVANQRDTLATITKSLLENLDVGHDRIANVQQIVDATVASTQRFADEAAPQLVDALMRIRETATTASDQARNTLASVIPAAARKLEQEGADALTRATEVTVGRQLAELHRSTEEAVAAASEASQRLSRHMAAISEQTAVVETRLEEARAEREASDRDNFARRVSLLIEALNSASIDIAKSFSHDVSDSAWAAYLKGDRGVFTRRAVRLLEPGEAREVARLYNEDSEFREQVNRYIHDFEAMLRQILSLRDGSPLGVTLLSSDMGKLYVAMAQAIERLRS</sequence>
<evidence type="ECO:0000256" key="1">
    <source>
        <dbReference type="SAM" id="Coils"/>
    </source>
</evidence>
<name>A0A840YYW7_9SPHN</name>
<protein>
    <submittedName>
        <fullName evidence="3">ABC-type transporter Mla subunit MlaD</fullName>
    </submittedName>
</protein>
<dbReference type="AlphaFoldDB" id="A0A840YYW7"/>
<reference evidence="3 4" key="1">
    <citation type="submission" date="2020-08" db="EMBL/GenBank/DDBJ databases">
        <title>Genomic Encyclopedia of Type Strains, Phase IV (KMG-IV): sequencing the most valuable type-strain genomes for metagenomic binning, comparative biology and taxonomic classification.</title>
        <authorList>
            <person name="Goeker M."/>
        </authorList>
    </citation>
    <scope>NUCLEOTIDE SEQUENCE [LARGE SCALE GENOMIC DNA]</scope>
    <source>
        <strain evidence="3 4">DSM 27203</strain>
    </source>
</reference>
<keyword evidence="4" id="KW-1185">Reference proteome</keyword>
<evidence type="ECO:0000313" key="4">
    <source>
        <dbReference type="Proteomes" id="UP000554342"/>
    </source>
</evidence>
<dbReference type="RefSeq" id="WP_184002843.1">
    <property type="nucleotide sequence ID" value="NZ_BAABIF010000013.1"/>
</dbReference>
<keyword evidence="1" id="KW-0175">Coiled coil</keyword>
<evidence type="ECO:0000313" key="3">
    <source>
        <dbReference type="EMBL" id="MBB5718795.1"/>
    </source>
</evidence>
<feature type="coiled-coil region" evidence="1">
    <location>
        <begin position="126"/>
        <end position="160"/>
    </location>
</feature>
<keyword evidence="2" id="KW-0812">Transmembrane</keyword>
<feature type="transmembrane region" description="Helical" evidence="2">
    <location>
        <begin position="90"/>
        <end position="111"/>
    </location>
</feature>
<proteinExistence type="predicted"/>
<comment type="caution">
    <text evidence="3">The sequence shown here is derived from an EMBL/GenBank/DDBJ whole genome shotgun (WGS) entry which is preliminary data.</text>
</comment>
<accession>A0A840YYW7</accession>
<dbReference type="EMBL" id="JACIJI010000002">
    <property type="protein sequence ID" value="MBB5718795.1"/>
    <property type="molecule type" value="Genomic_DNA"/>
</dbReference>
<organism evidence="3 4">
    <name type="scientific">Stakelama sediminis</name>
    <dbReference type="NCBI Taxonomy" id="463200"/>
    <lineage>
        <taxon>Bacteria</taxon>
        <taxon>Pseudomonadati</taxon>
        <taxon>Pseudomonadota</taxon>
        <taxon>Alphaproteobacteria</taxon>
        <taxon>Sphingomonadales</taxon>
        <taxon>Sphingomonadaceae</taxon>
        <taxon>Stakelama</taxon>
    </lineage>
</organism>
<gene>
    <name evidence="3" type="ORF">FHR23_001718</name>
</gene>
<keyword evidence="2" id="KW-0472">Membrane</keyword>
<feature type="transmembrane region" description="Helical" evidence="2">
    <location>
        <begin position="56"/>
        <end position="78"/>
    </location>
</feature>
<dbReference type="Proteomes" id="UP000554342">
    <property type="component" value="Unassembled WGS sequence"/>
</dbReference>
<keyword evidence="2" id="KW-1133">Transmembrane helix</keyword>
<evidence type="ECO:0000256" key="2">
    <source>
        <dbReference type="SAM" id="Phobius"/>
    </source>
</evidence>